<dbReference type="CDD" id="cd00118">
    <property type="entry name" value="LysM"/>
    <property type="match status" value="1"/>
</dbReference>
<keyword evidence="4" id="KW-1185">Reference proteome</keyword>
<dbReference type="InterPro" id="IPR036779">
    <property type="entry name" value="LysM_dom_sf"/>
</dbReference>
<reference evidence="3" key="1">
    <citation type="submission" date="2020-11" db="EMBL/GenBank/DDBJ databases">
        <authorList>
            <consortium name="DOE Joint Genome Institute"/>
            <person name="Ahrendt S."/>
            <person name="Riley R."/>
            <person name="Andreopoulos W."/>
            <person name="Labutti K."/>
            <person name="Pangilinan J."/>
            <person name="Ruiz-Duenas F.J."/>
            <person name="Barrasa J.M."/>
            <person name="Sanchez-Garcia M."/>
            <person name="Camarero S."/>
            <person name="Miyauchi S."/>
            <person name="Serrano A."/>
            <person name="Linde D."/>
            <person name="Babiker R."/>
            <person name="Drula E."/>
            <person name="Ayuso-Fernandez I."/>
            <person name="Pacheco R."/>
            <person name="Padilla G."/>
            <person name="Ferreira P."/>
            <person name="Barriuso J."/>
            <person name="Kellner H."/>
            <person name="Castanera R."/>
            <person name="Alfaro M."/>
            <person name="Ramirez L."/>
            <person name="Pisabarro A.G."/>
            <person name="Kuo A."/>
            <person name="Tritt A."/>
            <person name="Lipzen A."/>
            <person name="He G."/>
            <person name="Yan M."/>
            <person name="Ng V."/>
            <person name="Cullen D."/>
            <person name="Martin F."/>
            <person name="Rosso M.-N."/>
            <person name="Henrissat B."/>
            <person name="Hibbett D."/>
            <person name="Martinez A.T."/>
            <person name="Grigoriev I.V."/>
        </authorList>
    </citation>
    <scope>NUCLEOTIDE SEQUENCE</scope>
    <source>
        <strain evidence="3">ATCC 90797</strain>
    </source>
</reference>
<dbReference type="PROSITE" id="PS51782">
    <property type="entry name" value="LYSM"/>
    <property type="match status" value="1"/>
</dbReference>
<dbReference type="PANTHER" id="PTHR20932">
    <property type="entry name" value="LYSM AND PUTATIVE PEPTIDOGLYCAN-BINDING DOMAIN-CONTAINING PROTEIN"/>
    <property type="match status" value="1"/>
</dbReference>
<dbReference type="EMBL" id="MU154610">
    <property type="protein sequence ID" value="KAF9491894.1"/>
    <property type="molecule type" value="Genomic_DNA"/>
</dbReference>
<feature type="domain" description="LysM" evidence="2">
    <location>
        <begin position="154"/>
        <end position="198"/>
    </location>
</feature>
<feature type="compositionally biased region" description="Basic and acidic residues" evidence="1">
    <location>
        <begin position="118"/>
        <end position="140"/>
    </location>
</feature>
<feature type="region of interest" description="Disordered" evidence="1">
    <location>
        <begin position="23"/>
        <end position="147"/>
    </location>
</feature>
<feature type="compositionally biased region" description="Polar residues" evidence="1">
    <location>
        <begin position="26"/>
        <end position="59"/>
    </location>
</feature>
<name>A0A9P5ZT64_PLEER</name>
<evidence type="ECO:0000256" key="1">
    <source>
        <dbReference type="SAM" id="MobiDB-lite"/>
    </source>
</evidence>
<dbReference type="SMART" id="SM00257">
    <property type="entry name" value="LysM"/>
    <property type="match status" value="1"/>
</dbReference>
<organism evidence="3 4">
    <name type="scientific">Pleurotus eryngii</name>
    <name type="common">Boletus of the steppes</name>
    <dbReference type="NCBI Taxonomy" id="5323"/>
    <lineage>
        <taxon>Eukaryota</taxon>
        <taxon>Fungi</taxon>
        <taxon>Dikarya</taxon>
        <taxon>Basidiomycota</taxon>
        <taxon>Agaricomycotina</taxon>
        <taxon>Agaricomycetes</taxon>
        <taxon>Agaricomycetidae</taxon>
        <taxon>Agaricales</taxon>
        <taxon>Pleurotineae</taxon>
        <taxon>Pleurotaceae</taxon>
        <taxon>Pleurotus</taxon>
    </lineage>
</organism>
<proteinExistence type="predicted"/>
<dbReference type="Pfam" id="PF01476">
    <property type="entry name" value="LysM"/>
    <property type="match status" value="1"/>
</dbReference>
<dbReference type="InterPro" id="IPR018392">
    <property type="entry name" value="LysM"/>
</dbReference>
<evidence type="ECO:0000313" key="3">
    <source>
        <dbReference type="EMBL" id="KAF9491894.1"/>
    </source>
</evidence>
<evidence type="ECO:0000259" key="2">
    <source>
        <dbReference type="PROSITE" id="PS51782"/>
    </source>
</evidence>
<dbReference type="AlphaFoldDB" id="A0A9P5ZT64"/>
<dbReference type="InterPro" id="IPR045030">
    <property type="entry name" value="LYSM1-4"/>
</dbReference>
<dbReference type="SUPFAM" id="SSF54106">
    <property type="entry name" value="LysM domain"/>
    <property type="match status" value="1"/>
</dbReference>
<feature type="region of interest" description="Disordered" evidence="1">
    <location>
        <begin position="244"/>
        <end position="276"/>
    </location>
</feature>
<comment type="caution">
    <text evidence="3">The sequence shown here is derived from an EMBL/GenBank/DDBJ whole genome shotgun (WGS) entry which is preliminary data.</text>
</comment>
<sequence>MVDDCHVGNGAPASLRLIFDPPAPSSAMNGQFYSSAITPTRGTSLRQRASASGSTTPSKRPSWPDDDWGAELGGRPPHTRASTDGIPQDWNNGRHPLQSADVVMNSDRAGTTRPHLARLSDWKDKKGDDEPRPSTPRDRYLSGSQDDMEEKEVIVHEVASTDSLAGVALKYGISLANLRKANHLWASDSIHIRKVLYIPLDMLPTQAAAPYRAMLREMNREQESEAEWTSTIRRIPASRLSFFPPSSHSMDTQPQPIPAYNNNNNNIGHHTRSSTAPSASLTTLLTALPIAASTRDTIIARLSFDSSRSSSVSDDHEMDRIFAPTPDPAKTPKAQYQEPSVAKGKGRASPPPSPTRDRSALRRSTSRRSDYEVAQEAGYDLTTEVHLTAEESRPAIIRTAQMEPSPSMQLPNLSRSRGRIKTDDDHRS</sequence>
<dbReference type="OrthoDB" id="2107166at2759"/>
<feature type="compositionally biased region" description="Polar residues" evidence="1">
    <location>
        <begin position="244"/>
        <end position="254"/>
    </location>
</feature>
<dbReference type="Gene3D" id="3.10.350.10">
    <property type="entry name" value="LysM domain"/>
    <property type="match status" value="1"/>
</dbReference>
<dbReference type="PANTHER" id="PTHR20932:SF8">
    <property type="entry name" value="LD22649P"/>
    <property type="match status" value="1"/>
</dbReference>
<gene>
    <name evidence="3" type="ORF">BDN71DRAFT_1271097</name>
</gene>
<protein>
    <recommendedName>
        <fullName evidence="2">LysM domain-containing protein</fullName>
    </recommendedName>
</protein>
<accession>A0A9P5ZT64</accession>
<dbReference type="Proteomes" id="UP000807025">
    <property type="component" value="Unassembled WGS sequence"/>
</dbReference>
<evidence type="ECO:0000313" key="4">
    <source>
        <dbReference type="Proteomes" id="UP000807025"/>
    </source>
</evidence>
<feature type="region of interest" description="Disordered" evidence="1">
    <location>
        <begin position="305"/>
        <end position="428"/>
    </location>
</feature>
<feature type="compositionally biased region" description="Polar residues" evidence="1">
    <location>
        <begin position="402"/>
        <end position="415"/>
    </location>
</feature>